<proteinExistence type="predicted"/>
<name>A0AAV0U4X7_9STRA</name>
<reference evidence="1" key="1">
    <citation type="submission" date="2022-12" db="EMBL/GenBank/DDBJ databases">
        <authorList>
            <person name="Webb A."/>
        </authorList>
    </citation>
    <scope>NUCLEOTIDE SEQUENCE</scope>
    <source>
        <strain evidence="1">Pd1</strain>
    </source>
</reference>
<evidence type="ECO:0000313" key="1">
    <source>
        <dbReference type="EMBL" id="CAI5731093.1"/>
    </source>
</evidence>
<accession>A0AAV0U4X7</accession>
<sequence>MIKKRCQWRQQEPATAKSNVFEAQMHAKMRRQSLKRVETRPAQEMEADCMTLDLSSARLSKDSHYVHDPTVGKVHDIRTRLRSRQWVPHAIEEEFSSPSSSDDSERVFPVLKHYYTRPTDDLVLKLRQELTQDAKFRLERLGGFDVSRAVPTFVYRVFLDNEENQYSGNATDGSEAIHRLPPLLHNSRVNLAYW</sequence>
<keyword evidence="2" id="KW-1185">Reference proteome</keyword>
<gene>
    <name evidence="1" type="ORF">PDE001_LOCUS4706</name>
</gene>
<protein>
    <submittedName>
        <fullName evidence="1">Uncharacterized protein</fullName>
    </submittedName>
</protein>
<evidence type="ECO:0000313" key="2">
    <source>
        <dbReference type="Proteomes" id="UP001162029"/>
    </source>
</evidence>
<dbReference type="EMBL" id="CANTFM010000864">
    <property type="protein sequence ID" value="CAI5731093.1"/>
    <property type="molecule type" value="Genomic_DNA"/>
</dbReference>
<comment type="caution">
    <text evidence="1">The sequence shown here is derived from an EMBL/GenBank/DDBJ whole genome shotgun (WGS) entry which is preliminary data.</text>
</comment>
<dbReference type="AlphaFoldDB" id="A0AAV0U4X7"/>
<dbReference type="Proteomes" id="UP001162029">
    <property type="component" value="Unassembled WGS sequence"/>
</dbReference>
<organism evidence="1 2">
    <name type="scientific">Peronospora destructor</name>
    <dbReference type="NCBI Taxonomy" id="86335"/>
    <lineage>
        <taxon>Eukaryota</taxon>
        <taxon>Sar</taxon>
        <taxon>Stramenopiles</taxon>
        <taxon>Oomycota</taxon>
        <taxon>Peronosporomycetes</taxon>
        <taxon>Peronosporales</taxon>
        <taxon>Peronosporaceae</taxon>
        <taxon>Peronospora</taxon>
    </lineage>
</organism>